<dbReference type="InterPro" id="IPR002035">
    <property type="entry name" value="VWF_A"/>
</dbReference>
<protein>
    <submittedName>
        <fullName evidence="7">Inter-alpha-trypsin inhibitor heavy chain H3-like isoform X1</fullName>
    </submittedName>
</protein>
<feature type="domain" description="VWFA" evidence="4">
    <location>
        <begin position="303"/>
        <end position="516"/>
    </location>
</feature>
<feature type="chain" id="PRO_5046928339" evidence="3">
    <location>
        <begin position="22"/>
        <end position="869"/>
    </location>
</feature>
<dbReference type="Pfam" id="PF13519">
    <property type="entry name" value="VWA_2"/>
    <property type="match status" value="1"/>
</dbReference>
<evidence type="ECO:0000313" key="6">
    <source>
        <dbReference type="Proteomes" id="UP000695000"/>
    </source>
</evidence>
<dbReference type="Gene3D" id="3.40.50.410">
    <property type="entry name" value="von Willebrand factor, type A domain"/>
    <property type="match status" value="1"/>
</dbReference>
<dbReference type="RefSeq" id="XP_017779410.1">
    <property type="nucleotide sequence ID" value="XM_017923921.1"/>
</dbReference>
<dbReference type="PROSITE" id="PS51468">
    <property type="entry name" value="VIT"/>
    <property type="match status" value="1"/>
</dbReference>
<dbReference type="SMART" id="SM00680">
    <property type="entry name" value="CLIP"/>
    <property type="match status" value="1"/>
</dbReference>
<reference evidence="7" key="1">
    <citation type="submission" date="2025-08" db="UniProtKB">
        <authorList>
            <consortium name="RefSeq"/>
        </authorList>
    </citation>
    <scope>IDENTIFICATION</scope>
    <source>
        <tissue evidence="7">Whole Larva</tissue>
    </source>
</reference>
<dbReference type="PANTHER" id="PTHR10338:SF108">
    <property type="entry name" value="INTER-ALPHA-TRYPSIN INHIBITOR HEAVY CHAIN H4-LIKE PROTEIN"/>
    <property type="match status" value="1"/>
</dbReference>
<name>A0ABM1MXW0_NICVS</name>
<dbReference type="GeneID" id="108564791"/>
<evidence type="ECO:0000256" key="3">
    <source>
        <dbReference type="SAM" id="SignalP"/>
    </source>
</evidence>
<evidence type="ECO:0000259" key="4">
    <source>
        <dbReference type="PROSITE" id="PS50234"/>
    </source>
</evidence>
<dbReference type="PROSITE" id="PS51257">
    <property type="entry name" value="PROKAR_LIPOPROTEIN"/>
    <property type="match status" value="1"/>
</dbReference>
<proteinExistence type="predicted"/>
<accession>A0ABM1MXW0</accession>
<dbReference type="Pfam" id="PF08487">
    <property type="entry name" value="VIT"/>
    <property type="match status" value="1"/>
</dbReference>
<organism evidence="6 7">
    <name type="scientific">Nicrophorus vespilloides</name>
    <name type="common">Boreal carrion beetle</name>
    <dbReference type="NCBI Taxonomy" id="110193"/>
    <lineage>
        <taxon>Eukaryota</taxon>
        <taxon>Metazoa</taxon>
        <taxon>Ecdysozoa</taxon>
        <taxon>Arthropoda</taxon>
        <taxon>Hexapoda</taxon>
        <taxon>Insecta</taxon>
        <taxon>Pterygota</taxon>
        <taxon>Neoptera</taxon>
        <taxon>Endopterygota</taxon>
        <taxon>Coleoptera</taxon>
        <taxon>Polyphaga</taxon>
        <taxon>Staphyliniformia</taxon>
        <taxon>Silphidae</taxon>
        <taxon>Nicrophorinae</taxon>
        <taxon>Nicrophorus</taxon>
    </lineage>
</organism>
<dbReference type="InterPro" id="IPR022700">
    <property type="entry name" value="CLIP"/>
</dbReference>
<dbReference type="SMART" id="SM00327">
    <property type="entry name" value="VWA"/>
    <property type="match status" value="1"/>
</dbReference>
<dbReference type="Proteomes" id="UP000695000">
    <property type="component" value="Unplaced"/>
</dbReference>
<feature type="domain" description="VIT" evidence="5">
    <location>
        <begin position="36"/>
        <end position="165"/>
    </location>
</feature>
<evidence type="ECO:0000256" key="1">
    <source>
        <dbReference type="ARBA" id="ARBA00022729"/>
    </source>
</evidence>
<keyword evidence="6" id="KW-1185">Reference proteome</keyword>
<evidence type="ECO:0000313" key="7">
    <source>
        <dbReference type="RefSeq" id="XP_017779410.1"/>
    </source>
</evidence>
<dbReference type="SUPFAM" id="SSF53300">
    <property type="entry name" value="vWA-like"/>
    <property type="match status" value="1"/>
</dbReference>
<dbReference type="InterPro" id="IPR036465">
    <property type="entry name" value="vWFA_dom_sf"/>
</dbReference>
<sequence length="869" mass="96839">MVCTVFKIFALAALTASCIVAIPVDKDMVVVTDVPNVTFPTKEGNTNQRPQISEMNIKTNVTNRFAQTTVTSKVKNHATKSQEAVFFVVLPDQAFISAFIMEIDGKNYTAYVQEKEKAKKTYEDAVSSGIGAAHVAVSARDSNKFTVNVNIEPESKAVFYLTYEELLERKKGFYELVINIHPGQLVKDLNVEVDIDESRALSFVKAPQIRSGNEILKENDELDPRAQIDTPKPEQAVIKFKPDYEKQKRIAHGLGTKEDEGLSGQFIVQYDVERDQEGGEILVKDGYFVHFFAPPNLKPLVKHVVFVLDTSGSMYGRRIEQLKEAMKNILGDLNPEDYFNLVEFNSNVKVWNLDAPEESTTFPNDDNLWGHPEKVHEIKDVSFPPAYPVKNTTINKANKAVMEMHATGGTNIYEAIRVGIHLIKLRQKRVGNNNIQPLIIFLTDGEATVGKVSENEIIAGVSDENSIKIPIVSLSFGDSADRKMLKKLSQKNFGFERTIYEDSDSDLQLQNFYKEISSPLLNNIKFTYTPDTVSLTRTDFPILYQGGELVVSGRIPENVNVDKPIVSCFGILGPVLYRPKVKKSVGQLERLWAYMTVKKLLGEKETSTNATEIEKKALDLALKYSFVTPVTSMVVVKPNSTKSVDTEEASSSPDYAPGAPLNVGFGGHRNPVRLSTKSGSFKKNIGYRKFNTRTRPGIALSRPFLSAPAPQYPLLTSTLAQQYPLATVLPGSTYQPSYDRVATGFAMVPNHVFELDSDEGVINHTEAFSTTTMKPFVVPAEIKTKLPWMETKFNVDGTLTFFKGHYTLGLNETSPAGLDCTDPQSEEGFCMLVKDCEILLPKLIDEQSFKDYFCSIENKFAGVCCPKKK</sequence>
<feature type="signal peptide" evidence="3">
    <location>
        <begin position="1"/>
        <end position="21"/>
    </location>
</feature>
<gene>
    <name evidence="7" type="primary">LOC108564791</name>
</gene>
<evidence type="ECO:0000256" key="2">
    <source>
        <dbReference type="ARBA" id="ARBA00023157"/>
    </source>
</evidence>
<dbReference type="InterPro" id="IPR050934">
    <property type="entry name" value="ITIH"/>
</dbReference>
<keyword evidence="1 3" id="KW-0732">Signal</keyword>
<dbReference type="InterPro" id="IPR013694">
    <property type="entry name" value="VIT"/>
</dbReference>
<dbReference type="SMART" id="SM00609">
    <property type="entry name" value="VIT"/>
    <property type="match status" value="1"/>
</dbReference>
<evidence type="ECO:0000259" key="5">
    <source>
        <dbReference type="PROSITE" id="PS51468"/>
    </source>
</evidence>
<dbReference type="Pfam" id="PF00092">
    <property type="entry name" value="VWA"/>
    <property type="match status" value="1"/>
</dbReference>
<dbReference type="PANTHER" id="PTHR10338">
    <property type="entry name" value="INTER-ALPHA-TRYPSIN INHIBITOR HEAVY CHAIN FAMILY MEMBER"/>
    <property type="match status" value="1"/>
</dbReference>
<keyword evidence="2" id="KW-1015">Disulfide bond</keyword>
<dbReference type="PROSITE" id="PS50234">
    <property type="entry name" value="VWFA"/>
    <property type="match status" value="1"/>
</dbReference>